<dbReference type="Proteomes" id="UP000808337">
    <property type="component" value="Unassembled WGS sequence"/>
</dbReference>
<evidence type="ECO:0000313" key="2">
    <source>
        <dbReference type="Proteomes" id="UP000808337"/>
    </source>
</evidence>
<dbReference type="InterPro" id="IPR019861">
    <property type="entry name" value="PorP/SprF_Bacteroidetes"/>
</dbReference>
<name>A0A9D7XPU4_9BACT</name>
<organism evidence="1 2">
    <name type="scientific">Candidatus Opimibacter skivensis</name>
    <dbReference type="NCBI Taxonomy" id="2982028"/>
    <lineage>
        <taxon>Bacteria</taxon>
        <taxon>Pseudomonadati</taxon>
        <taxon>Bacteroidota</taxon>
        <taxon>Saprospiria</taxon>
        <taxon>Saprospirales</taxon>
        <taxon>Saprospiraceae</taxon>
        <taxon>Candidatus Opimibacter</taxon>
    </lineage>
</organism>
<protein>
    <submittedName>
        <fullName evidence="1">Type IX secretion system membrane protein PorP/SprF</fullName>
    </submittedName>
</protein>
<gene>
    <name evidence="1" type="ORF">IPP15_14200</name>
</gene>
<accession>A0A9D7XPU4</accession>
<dbReference type="Pfam" id="PF11751">
    <property type="entry name" value="PorP_SprF"/>
    <property type="match status" value="1"/>
</dbReference>
<comment type="caution">
    <text evidence="1">The sequence shown here is derived from an EMBL/GenBank/DDBJ whole genome shotgun (WGS) entry which is preliminary data.</text>
</comment>
<dbReference type="AlphaFoldDB" id="A0A9D7XPU4"/>
<dbReference type="EMBL" id="JADKGY010000020">
    <property type="protein sequence ID" value="MBK9983515.1"/>
    <property type="molecule type" value="Genomic_DNA"/>
</dbReference>
<proteinExistence type="predicted"/>
<sequence length="324" mass="36178">MDRGYKIKLMATIFLLMMIISLKMSAQQQPLHTMFMFNKLLVNPAYAGYHEHPCATIHFREQWLGFDGAPQTESLSLHGPLASQRIGIGLNLQRRSIGVSSATTFDGIYDYRIPLGKGTLSLGVQASGRFLKVDYSDPAVKTVQDINIDPGVESISDSKFLANVGAGLYFSTPSFFAGLSAPRLMSSDIDFELNNLFTAREQPHYYLMTGVSLRLNHQMSFVPQVMARYTKSAPMAVDLNLGLRWYEDYSLAVSLRKGGIDKRLIESVDLIASAKVLRGLRIGAAYDITLSELKRYSDGSIELMMMYCFGEPARASTFINPRYF</sequence>
<evidence type="ECO:0000313" key="1">
    <source>
        <dbReference type="EMBL" id="MBK9983515.1"/>
    </source>
</evidence>
<reference evidence="1 2" key="1">
    <citation type="submission" date="2020-10" db="EMBL/GenBank/DDBJ databases">
        <title>Connecting structure to function with the recovery of over 1000 high-quality activated sludge metagenome-assembled genomes encoding full-length rRNA genes using long-read sequencing.</title>
        <authorList>
            <person name="Singleton C.M."/>
            <person name="Petriglieri F."/>
            <person name="Kristensen J.M."/>
            <person name="Kirkegaard R.H."/>
            <person name="Michaelsen T.Y."/>
            <person name="Andersen M.H."/>
            <person name="Karst S.M."/>
            <person name="Dueholm M.S."/>
            <person name="Nielsen P.H."/>
            <person name="Albertsen M."/>
        </authorList>
    </citation>
    <scope>NUCLEOTIDE SEQUENCE [LARGE SCALE GENOMIC DNA]</scope>
    <source>
        <strain evidence="1">Ribe_18-Q3-R11-54_MAXAC.273</strain>
    </source>
</reference>
<dbReference type="NCBIfam" id="TIGR03519">
    <property type="entry name" value="T9SS_PorP_fam"/>
    <property type="match status" value="1"/>
</dbReference>